<feature type="binding site" evidence="15">
    <location>
        <position position="246"/>
    </location>
    <ligand>
        <name>Ca(2+)</name>
        <dbReference type="ChEBI" id="CHEBI:29108"/>
        <label>2</label>
    </ligand>
</feature>
<keyword evidence="11" id="KW-0482">Metalloprotease</keyword>
<keyword evidence="7 19" id="KW-0732">Signal</keyword>
<keyword evidence="2" id="KW-0964">Secreted</keyword>
<accession>A0A7N8XLV9</accession>
<evidence type="ECO:0000256" key="19">
    <source>
        <dbReference type="SAM" id="SignalP"/>
    </source>
</evidence>
<dbReference type="FunFam" id="2.20.100.10:FF:000006">
    <property type="entry name" value="A disintegrin and metalloproteinase with thrombospondin motifs 1"/>
    <property type="match status" value="1"/>
</dbReference>
<dbReference type="FunFam" id="2.60.120.830:FF:000001">
    <property type="entry name" value="A disintegrin and metalloproteinase with thrombospondin motifs 1"/>
    <property type="match status" value="1"/>
</dbReference>
<feature type="chain" id="PRO_5031319704" evidence="19">
    <location>
        <begin position="29"/>
        <end position="1752"/>
    </location>
</feature>
<dbReference type="InterPro" id="IPR002870">
    <property type="entry name" value="Peptidase_M12B_N"/>
</dbReference>
<keyword evidence="23" id="KW-1185">Reference proteome</keyword>
<evidence type="ECO:0000256" key="8">
    <source>
        <dbReference type="ARBA" id="ARBA00022737"/>
    </source>
</evidence>
<evidence type="ECO:0000256" key="10">
    <source>
        <dbReference type="ARBA" id="ARBA00022833"/>
    </source>
</evidence>
<evidence type="ECO:0000256" key="13">
    <source>
        <dbReference type="ARBA" id="ARBA00023180"/>
    </source>
</evidence>
<feature type="binding site" evidence="15">
    <location>
        <position position="329"/>
    </location>
    <ligand>
        <name>Ca(2+)</name>
        <dbReference type="ChEBI" id="CHEBI:29108"/>
        <label>1</label>
    </ligand>
</feature>
<dbReference type="Gene3D" id="3.40.390.10">
    <property type="entry name" value="Collagenase (Catalytic Domain)"/>
    <property type="match status" value="1"/>
</dbReference>
<evidence type="ECO:0000256" key="5">
    <source>
        <dbReference type="ARBA" id="ARBA00022685"/>
    </source>
</evidence>
<keyword evidence="4" id="KW-0645">Protease</keyword>
<dbReference type="Pfam" id="PF19236">
    <property type="entry name" value="ADAMTS_CR_3"/>
    <property type="match status" value="1"/>
</dbReference>
<feature type="binding site" evidence="15">
    <location>
        <position position="450"/>
    </location>
    <ligand>
        <name>Ca(2+)</name>
        <dbReference type="ChEBI" id="CHEBI:29108"/>
        <label>2</label>
    </ligand>
</feature>
<evidence type="ECO:0000256" key="12">
    <source>
        <dbReference type="ARBA" id="ARBA00023157"/>
    </source>
</evidence>
<dbReference type="GO" id="GO:0008270">
    <property type="term" value="F:zinc ion binding"/>
    <property type="evidence" value="ECO:0007669"/>
    <property type="project" value="InterPro"/>
</dbReference>
<dbReference type="Pfam" id="PF05986">
    <property type="entry name" value="ADAMTS_spacer1"/>
    <property type="match status" value="1"/>
</dbReference>
<feature type="disulfide bond" evidence="16">
    <location>
        <begin position="347"/>
        <end position="353"/>
    </location>
</feature>
<evidence type="ECO:0000259" key="20">
    <source>
        <dbReference type="PROSITE" id="PS50215"/>
    </source>
</evidence>
<dbReference type="CDD" id="cd04273">
    <property type="entry name" value="ZnMc_ADAMTS_like"/>
    <property type="match status" value="1"/>
</dbReference>
<dbReference type="Proteomes" id="UP000261640">
    <property type="component" value="Unplaced"/>
</dbReference>
<dbReference type="InterPro" id="IPR036383">
    <property type="entry name" value="TSP1_rpt_sf"/>
</dbReference>
<dbReference type="Pfam" id="PF01421">
    <property type="entry name" value="Reprolysin"/>
    <property type="match status" value="1"/>
</dbReference>
<feature type="disulfide bond" evidence="16">
    <location>
        <begin position="568"/>
        <end position="580"/>
    </location>
</feature>
<organism evidence="22 23">
    <name type="scientific">Mastacembelus armatus</name>
    <name type="common">zig-zag eel</name>
    <dbReference type="NCBI Taxonomy" id="205130"/>
    <lineage>
        <taxon>Eukaryota</taxon>
        <taxon>Metazoa</taxon>
        <taxon>Chordata</taxon>
        <taxon>Craniata</taxon>
        <taxon>Vertebrata</taxon>
        <taxon>Euteleostomi</taxon>
        <taxon>Actinopterygii</taxon>
        <taxon>Neopterygii</taxon>
        <taxon>Teleostei</taxon>
        <taxon>Neoteleostei</taxon>
        <taxon>Acanthomorphata</taxon>
        <taxon>Anabantaria</taxon>
        <taxon>Synbranchiformes</taxon>
        <taxon>Mastacembelidae</taxon>
        <taxon>Mastacembelus</taxon>
    </lineage>
</organism>
<evidence type="ECO:0000256" key="6">
    <source>
        <dbReference type="ARBA" id="ARBA00022723"/>
    </source>
</evidence>
<dbReference type="PANTHER" id="PTHR13723:SF165">
    <property type="entry name" value="A DISINTEGRIN AND METALLOPROTEINASE WITH THROMBOSPONDIN MOTIFS 20"/>
    <property type="match status" value="1"/>
</dbReference>
<evidence type="ECO:0000256" key="15">
    <source>
        <dbReference type="PIRSR" id="PIRSR613273-2"/>
    </source>
</evidence>
<dbReference type="SUPFAM" id="SSF82895">
    <property type="entry name" value="TSP-1 type 1 repeat"/>
    <property type="match status" value="10"/>
</dbReference>
<keyword evidence="5" id="KW-0165">Cleavage on pair of basic residues</keyword>
<evidence type="ECO:0000256" key="7">
    <source>
        <dbReference type="ARBA" id="ARBA00022729"/>
    </source>
</evidence>
<dbReference type="Pfam" id="PF17771">
    <property type="entry name" value="ADAMTS_CR_2"/>
    <property type="match status" value="1"/>
</dbReference>
<dbReference type="GeneTree" id="ENSGT00940000158636"/>
<dbReference type="Pfam" id="PF19030">
    <property type="entry name" value="TSP1_ADAMTS"/>
    <property type="match status" value="10"/>
</dbReference>
<evidence type="ECO:0000259" key="21">
    <source>
        <dbReference type="PROSITE" id="PS51046"/>
    </source>
</evidence>
<feature type="disulfide bond" evidence="16">
    <location>
        <begin position="519"/>
        <end position="530"/>
    </location>
</feature>
<feature type="disulfide bond" evidence="16">
    <location>
        <begin position="365"/>
        <end position="447"/>
    </location>
</feature>
<dbReference type="Pfam" id="PF08685">
    <property type="entry name" value="GON"/>
    <property type="match status" value="1"/>
</dbReference>
<dbReference type="FunFam" id="3.40.390.10:FF:000001">
    <property type="entry name" value="A disintegrin and metalloproteinase with thrombospondin motifs 1"/>
    <property type="match status" value="1"/>
</dbReference>
<keyword evidence="15" id="KW-0106">Calcium</keyword>
<dbReference type="InterPro" id="IPR012314">
    <property type="entry name" value="Pept_M12B_GON-ADAMTSs"/>
</dbReference>
<feature type="binding site" evidence="15">
    <location>
        <position position="246"/>
    </location>
    <ligand>
        <name>Ca(2+)</name>
        <dbReference type="ChEBI" id="CHEBI:29108"/>
        <label>1</label>
    </ligand>
</feature>
<dbReference type="InterPro" id="IPR001590">
    <property type="entry name" value="Peptidase_M12B"/>
</dbReference>
<feature type="domain" description="GON" evidence="21">
    <location>
        <begin position="1552"/>
        <end position="1752"/>
    </location>
</feature>
<dbReference type="GO" id="GO:0004222">
    <property type="term" value="F:metalloendopeptidase activity"/>
    <property type="evidence" value="ECO:0007669"/>
    <property type="project" value="InterPro"/>
</dbReference>
<keyword evidence="12 16" id="KW-1015">Disulfide bond</keyword>
<dbReference type="FunFam" id="2.20.100.10:FF:000005">
    <property type="entry name" value="ADAM metallopeptidase with thrombospondin type 1 motif 9"/>
    <property type="match status" value="7"/>
</dbReference>
<keyword evidence="3" id="KW-0272">Extracellular matrix</keyword>
<dbReference type="Gene3D" id="2.20.100.10">
    <property type="entry name" value="Thrombospondin type-1 (TSP1) repeat"/>
    <property type="match status" value="9"/>
</dbReference>
<feature type="binding site" evidence="15">
    <location>
        <position position="329"/>
    </location>
    <ligand>
        <name>Ca(2+)</name>
        <dbReference type="ChEBI" id="CHEBI:29108"/>
        <label>2</label>
    </ligand>
</feature>
<keyword evidence="9" id="KW-0378">Hydrolase</keyword>
<evidence type="ECO:0000256" key="2">
    <source>
        <dbReference type="ARBA" id="ARBA00022525"/>
    </source>
</evidence>
<dbReference type="InterPro" id="IPR050439">
    <property type="entry name" value="ADAMTS_ADAMTS-like"/>
</dbReference>
<feature type="binding site" evidence="15 17">
    <location>
        <position position="387"/>
    </location>
    <ligand>
        <name>Zn(2+)</name>
        <dbReference type="ChEBI" id="CHEBI:29105"/>
        <note>catalytic</note>
    </ligand>
</feature>
<name>A0A7N8XLV9_9TELE</name>
<dbReference type="Pfam" id="PF00090">
    <property type="entry name" value="TSP_1"/>
    <property type="match status" value="1"/>
</dbReference>
<feature type="disulfide bond" evidence="16">
    <location>
        <begin position="485"/>
        <end position="506"/>
    </location>
</feature>
<dbReference type="PROSITE" id="PS50215">
    <property type="entry name" value="ADAM_MEPRO"/>
    <property type="match status" value="1"/>
</dbReference>
<dbReference type="Gene3D" id="3.40.1620.60">
    <property type="match status" value="2"/>
</dbReference>
<dbReference type="SUPFAM" id="SSF55486">
    <property type="entry name" value="Metalloproteases ('zincins'), catalytic domain"/>
    <property type="match status" value="1"/>
</dbReference>
<comment type="subcellular location">
    <subcellularLocation>
        <location evidence="1">Secreted</location>
        <location evidence="1">Extracellular space</location>
        <location evidence="1">Extracellular matrix</location>
    </subcellularLocation>
</comment>
<keyword evidence="13" id="KW-0325">Glycoprotein</keyword>
<dbReference type="GO" id="GO:0006508">
    <property type="term" value="P:proteolysis"/>
    <property type="evidence" value="ECO:0007669"/>
    <property type="project" value="UniProtKB-KW"/>
</dbReference>
<dbReference type="PROSITE" id="PS50092">
    <property type="entry name" value="TSP1"/>
    <property type="match status" value="10"/>
</dbReference>
<evidence type="ECO:0000313" key="23">
    <source>
        <dbReference type="Proteomes" id="UP000261640"/>
    </source>
</evidence>
<comment type="cofactor">
    <cofactor evidence="15">
        <name>Zn(2+)</name>
        <dbReference type="ChEBI" id="CHEBI:29105"/>
    </cofactor>
    <text evidence="15">Binds 1 zinc ion per subunit.</text>
</comment>
<evidence type="ECO:0000256" key="18">
    <source>
        <dbReference type="SAM" id="MobiDB-lite"/>
    </source>
</evidence>
<evidence type="ECO:0000256" key="17">
    <source>
        <dbReference type="PROSITE-ProRule" id="PRU00276"/>
    </source>
</evidence>
<feature type="disulfide bond" evidence="16">
    <location>
        <begin position="318"/>
        <end position="371"/>
    </location>
</feature>
<keyword evidence="6 15" id="KW-0479">Metal-binding</keyword>
<dbReference type="InterPro" id="IPR041645">
    <property type="entry name" value="ADAMTS_CR_2"/>
</dbReference>
<dbReference type="Gene3D" id="2.60.120.830">
    <property type="match status" value="1"/>
</dbReference>
<dbReference type="GO" id="GO:0030198">
    <property type="term" value="P:extracellular matrix organization"/>
    <property type="evidence" value="ECO:0007669"/>
    <property type="project" value="InterPro"/>
</dbReference>
<dbReference type="Ensembl" id="ENSMAMT00000049510.1">
    <property type="protein sequence ID" value="ENSMAMP00000052840.1"/>
    <property type="gene ID" value="ENSMAMG00000023175.2"/>
</dbReference>
<feature type="disulfide bond" evidence="16">
    <location>
        <begin position="491"/>
        <end position="525"/>
    </location>
</feature>
<keyword evidence="10 15" id="KW-0862">Zinc</keyword>
<proteinExistence type="predicted"/>
<dbReference type="InterPro" id="IPR045371">
    <property type="entry name" value="ADAMTS_CR_3"/>
</dbReference>
<dbReference type="PROSITE" id="PS51046">
    <property type="entry name" value="GON"/>
    <property type="match status" value="1"/>
</dbReference>
<protein>
    <submittedName>
        <fullName evidence="22">ADAM metallopeptidase with thrombospondin type 1 motif 20</fullName>
    </submittedName>
</protein>
<dbReference type="InterPro" id="IPR010294">
    <property type="entry name" value="ADAMTS_spacer1"/>
</dbReference>
<evidence type="ECO:0000256" key="1">
    <source>
        <dbReference type="ARBA" id="ARBA00004498"/>
    </source>
</evidence>
<feature type="disulfide bond" evidence="16">
    <location>
        <begin position="557"/>
        <end position="595"/>
    </location>
</feature>
<evidence type="ECO:0000313" key="22">
    <source>
        <dbReference type="Ensembl" id="ENSMAMP00000052840.1"/>
    </source>
</evidence>
<feature type="domain" description="Peptidase M12B" evidence="20">
    <location>
        <begin position="243"/>
        <end position="452"/>
    </location>
</feature>
<evidence type="ECO:0000256" key="11">
    <source>
        <dbReference type="ARBA" id="ARBA00023049"/>
    </source>
</evidence>
<feature type="disulfide bond" evidence="16">
    <location>
        <begin position="553"/>
        <end position="590"/>
    </location>
</feature>
<dbReference type="InterPro" id="IPR000884">
    <property type="entry name" value="TSP1_rpt"/>
</dbReference>
<evidence type="ECO:0000256" key="16">
    <source>
        <dbReference type="PIRSR" id="PIRSR613273-3"/>
    </source>
</evidence>
<dbReference type="InterPro" id="IPR024079">
    <property type="entry name" value="MetalloPept_cat_dom_sf"/>
</dbReference>
<sequence>MQFAIWLVGLMCHLSALVWESFIKQLSSYEIITPLRVNDFGESFPHKLHYRRRRRSLSDELSGLRVHYRIDAFGERFHLNLTADSSFIAPSYTVAHLGADQSNDTDSHLRDMRHCFFRGHVNAKGENPAVFSLCTGLIGTFTTQHGEYFLEPLLNAAGEEYDEEHNKPHLVYRHERKRNISNTNNNTEPYDSKKPISLESRENMGEELDSLRANIDDQHIYEKNSSTHPASPRRRKRFLSYPRYVELMVTADAKMMQHHGNNLEHYILTIMSVVAAVYRDPSVGNLINIMIVKLVIIHNEQEGPTVSFNAATTLHNFCTWQQSQNVQDDSHPSHHDTALLITREDICRAKDKCDTLGLAELGTMCDPYRSCSISEENGISASFTIAHELGHVFNMPHDDNPKCREAGMKQQYHVMAPTLNYNTSPWSWSKCSRKYITEFLDTGYGECLLDEPVGRTYELPTLLPGQIYNANKQCELMLGPGSQICPYMEQCKRLWCTSAEGHHKGCRTLHMPLADGTDCGHGMYCRHGMCVNKELDLQPVHGEWGPWGPYSVCSRSCGGGTRSTSRDCNQPEPRNGGRFCVGRRMKFRSCNTEPCPRGQKDFREEQCSQFDGKHFNINGLPPNVRWVPKYSGILLKDRCKLFCRVAGTMAYYQLKDRVIDGTPCGPDTYDICVQGLCRQAGCDHVLNSKARNDKCGVCGGDNSSCKTMAGTFNDAQYGYNVVVRIPAGATNIDIKQVSYSGKPEDDSYLALSDSQSNFLLNGNFVVAMFKREITLKGTVIEYSGSDTKVERINCTDRIEEELIVLCVGNLYNPDVRYSFNIPIEEHREQFVWDPSGSWLECNRVCQGERRRKVVCVRKSDHLEVSDQRCEHLPRPVALTEPCNTDCEVRWHIAGKSDCSAKCGPGYSSMDVQCMKFSLVKRQSERMEANVCGDIAKPQTREPCHGDCLLKSWQYSAWSQVQSPQDLHERISYFFDNISDLCHYFIPIIICSKTCGHGSRSRESYCMNNLGRRLADRECNEYQRVVTETCNDHPCPTWTISEWSECAVTCGHGYQMRAVRCVSGDYGDTLDDRECNAAARPRDSQDCEMPACPWHSPAQSTPRPDNSAQLLIQWRYGSWTACSVSCGKGKRARYVSCRDAQGGVADESYCAHLPRPPESSACFSPCGQWRAGEWSPCSVTCGVGRTTRQVVCSNYHQPVDQAYCDPDEKPATEQECTATPCPSIYRRQRINDQPYGYPQDPGHHPGHSSWNVPSADNQWRTGPWGSCSSTCAGGFQRRVVVCQDAEGRSNSYCDERVKPAESKSCDSGPCPLWNYGVWGECTQTCGGGRRTRLVVCQRPNGQRLIDYNCDILDKPPDMEQCNLQPCPGSATWHRRPWKPCSVTCGRGTKQREIVCVYQNQTTIDEEHCSHLPRPRTQKTCRAQGCPSWKTNRWRECSVTCGVGVQSRDVYCRLKGTGRVPEDLCDAHQRPAVARPCQTAECTHFLWVAGELKEVSVYFLWVCMCVWQCSQTCGAGVMERRVECVTSKGQPSKHCRPSERPESQAACQDRECHLFTSCREVQMRQGVRIDGEYYLKVKSRILQVYCAEMQTDFPKEYVTLRSGHTDNYSEVYGYRLLNPFECPYNGSRRQDCNCRNDYPAAGYTVFHKVRLDLSSLRIMITDLQFSQTLLGQPVPYATAGDCYSAAKCPQGQFSINLIGTGFKVAESTKWTSQGNYVSIKVHRSEDGSRIYGRCGGFCGKCIPQSHNGLLLQVQ</sequence>
<feature type="active site" evidence="14 17">
    <location>
        <position position="388"/>
    </location>
</feature>
<feature type="binding site" evidence="15">
    <location>
        <position position="336"/>
    </location>
    <ligand>
        <name>Ca(2+)</name>
        <dbReference type="ChEBI" id="CHEBI:29108"/>
        <label>1</label>
    </ligand>
</feature>
<feature type="signal peptide" evidence="19">
    <location>
        <begin position="1"/>
        <end position="28"/>
    </location>
</feature>
<dbReference type="PANTHER" id="PTHR13723">
    <property type="entry name" value="ADAMTS A DISINTEGRIN AND METALLOPROTEASE WITH THROMBOSPONDIN MOTIFS PROTEASE"/>
    <property type="match status" value="1"/>
</dbReference>
<dbReference type="PRINTS" id="PR01857">
    <property type="entry name" value="ADAMTSFAMILY"/>
</dbReference>
<feature type="disulfide bond" evidence="16">
    <location>
        <begin position="403"/>
        <end position="431"/>
    </location>
</feature>
<feature type="binding site" evidence="15">
    <location>
        <position position="447"/>
    </location>
    <ligand>
        <name>Ca(2+)</name>
        <dbReference type="ChEBI" id="CHEBI:29108"/>
        <label>1</label>
    </ligand>
</feature>
<reference evidence="22" key="2">
    <citation type="submission" date="2025-09" db="UniProtKB">
        <authorList>
            <consortium name="Ensembl"/>
        </authorList>
    </citation>
    <scope>IDENTIFICATION</scope>
</reference>
<evidence type="ECO:0000256" key="14">
    <source>
        <dbReference type="PIRSR" id="PIRSR613273-1"/>
    </source>
</evidence>
<evidence type="ECO:0000256" key="9">
    <source>
        <dbReference type="ARBA" id="ARBA00022801"/>
    </source>
</evidence>
<comment type="caution">
    <text evidence="17">Lacks conserved residue(s) required for the propagation of feature annotation.</text>
</comment>
<dbReference type="InterPro" id="IPR013273">
    <property type="entry name" value="ADAMTS/ADAMTS-like"/>
</dbReference>
<dbReference type="GO" id="GO:0031012">
    <property type="term" value="C:extracellular matrix"/>
    <property type="evidence" value="ECO:0007669"/>
    <property type="project" value="TreeGrafter"/>
</dbReference>
<dbReference type="SMART" id="SM00209">
    <property type="entry name" value="TSP1"/>
    <property type="match status" value="11"/>
</dbReference>
<feature type="binding site" evidence="15 17">
    <location>
        <position position="391"/>
    </location>
    <ligand>
        <name>Zn(2+)</name>
        <dbReference type="ChEBI" id="CHEBI:29105"/>
        <note>catalytic</note>
    </ligand>
</feature>
<reference evidence="22" key="1">
    <citation type="submission" date="2025-08" db="UniProtKB">
        <authorList>
            <consortium name="Ensembl"/>
        </authorList>
    </citation>
    <scope>IDENTIFICATION</scope>
</reference>
<evidence type="ECO:0000256" key="3">
    <source>
        <dbReference type="ARBA" id="ARBA00022530"/>
    </source>
</evidence>
<feature type="disulfide bond" evidence="16">
    <location>
        <begin position="474"/>
        <end position="496"/>
    </location>
</feature>
<keyword evidence="8" id="KW-0677">Repeat</keyword>
<feature type="region of interest" description="Disordered" evidence="18">
    <location>
        <begin position="215"/>
        <end position="235"/>
    </location>
</feature>
<dbReference type="Pfam" id="PF01562">
    <property type="entry name" value="Pep_M12B_propep"/>
    <property type="match status" value="1"/>
</dbReference>
<evidence type="ECO:0000256" key="4">
    <source>
        <dbReference type="ARBA" id="ARBA00022670"/>
    </source>
</evidence>
<feature type="binding site" evidence="15 17">
    <location>
        <position position="397"/>
    </location>
    <ligand>
        <name>Zn(2+)</name>
        <dbReference type="ChEBI" id="CHEBI:29105"/>
        <note>catalytic</note>
    </ligand>
</feature>
<feature type="binding site" evidence="15">
    <location>
        <position position="450"/>
    </location>
    <ligand>
        <name>Ca(2+)</name>
        <dbReference type="ChEBI" id="CHEBI:29108"/>
        <label>1</label>
    </ligand>
</feature>